<protein>
    <submittedName>
        <fullName evidence="2">Uncharacterized protein</fullName>
    </submittedName>
</protein>
<feature type="region of interest" description="Disordered" evidence="1">
    <location>
        <begin position="28"/>
        <end position="47"/>
    </location>
</feature>
<dbReference type="PATRIC" id="fig|46224.3.peg.2274"/>
<organism evidence="2 3">
    <name type="scientific">Heyndrickxia sporothermodurans</name>
    <dbReference type="NCBI Taxonomy" id="46224"/>
    <lineage>
        <taxon>Bacteria</taxon>
        <taxon>Bacillati</taxon>
        <taxon>Bacillota</taxon>
        <taxon>Bacilli</taxon>
        <taxon>Bacillales</taxon>
        <taxon>Bacillaceae</taxon>
        <taxon>Heyndrickxia</taxon>
    </lineage>
</organism>
<reference evidence="2 3" key="1">
    <citation type="submission" date="2016-01" db="EMBL/GenBank/DDBJ databases">
        <title>Genome Sequences of Twelve Sporeforming Bacillus Species Isolated from Foods.</title>
        <authorList>
            <person name="Berendsen E.M."/>
            <person name="Wells-Bennik M.H."/>
            <person name="Krawcyk A.O."/>
            <person name="De Jong A."/>
            <person name="Holsappel S."/>
            <person name="Eijlander R.T."/>
            <person name="Kuipers O.P."/>
        </authorList>
    </citation>
    <scope>NUCLEOTIDE SEQUENCE [LARGE SCALE GENOMIC DNA]</scope>
    <source>
        <strain evidence="2 3">B4102</strain>
    </source>
</reference>
<evidence type="ECO:0000313" key="3">
    <source>
        <dbReference type="Proteomes" id="UP000075666"/>
    </source>
</evidence>
<accession>A0A150KJF4</accession>
<sequence length="47" mass="5284">MAFFTKCSFLRICGFALNNFDNAERIGAERNGHGLSTKTTNKKDDDK</sequence>
<name>A0A150KJF4_9BACI</name>
<gene>
    <name evidence="2" type="ORF">B4102_4226</name>
</gene>
<evidence type="ECO:0000313" key="2">
    <source>
        <dbReference type="EMBL" id="KYC84150.1"/>
    </source>
</evidence>
<dbReference type="STRING" id="46224.B4102_4226"/>
<comment type="caution">
    <text evidence="2">The sequence shown here is derived from an EMBL/GenBank/DDBJ whole genome shotgun (WGS) entry which is preliminary data.</text>
</comment>
<keyword evidence="3" id="KW-1185">Reference proteome</keyword>
<evidence type="ECO:0000256" key="1">
    <source>
        <dbReference type="SAM" id="MobiDB-lite"/>
    </source>
</evidence>
<dbReference type="AlphaFoldDB" id="A0A150KJF4"/>
<dbReference type="EMBL" id="LQYN01000170">
    <property type="protein sequence ID" value="KYC84150.1"/>
    <property type="molecule type" value="Genomic_DNA"/>
</dbReference>
<dbReference type="Proteomes" id="UP000075666">
    <property type="component" value="Unassembled WGS sequence"/>
</dbReference>
<proteinExistence type="predicted"/>